<dbReference type="AlphaFoldDB" id="A0A8X6IPQ2"/>
<evidence type="ECO:0000256" key="1">
    <source>
        <dbReference type="SAM" id="Phobius"/>
    </source>
</evidence>
<dbReference type="Proteomes" id="UP000887116">
    <property type="component" value="Unassembled WGS sequence"/>
</dbReference>
<reference evidence="3" key="1">
    <citation type="submission" date="2020-07" db="EMBL/GenBank/DDBJ databases">
        <title>Multicomponent nature underlies the extraordinary mechanical properties of spider dragline silk.</title>
        <authorList>
            <person name="Kono N."/>
            <person name="Nakamura H."/>
            <person name="Mori M."/>
            <person name="Yoshida Y."/>
            <person name="Ohtoshi R."/>
            <person name="Malay A.D."/>
            <person name="Moran D.A.P."/>
            <person name="Tomita M."/>
            <person name="Numata K."/>
            <person name="Arakawa K."/>
        </authorList>
    </citation>
    <scope>NUCLEOTIDE SEQUENCE</scope>
</reference>
<dbReference type="Pfam" id="PF13843">
    <property type="entry name" value="DDE_Tnp_1_7"/>
    <property type="match status" value="1"/>
</dbReference>
<evidence type="ECO:0000259" key="2">
    <source>
        <dbReference type="Pfam" id="PF13843"/>
    </source>
</evidence>
<organism evidence="3 4">
    <name type="scientific">Trichonephila clavata</name>
    <name type="common">Joro spider</name>
    <name type="synonym">Nephila clavata</name>
    <dbReference type="NCBI Taxonomy" id="2740835"/>
    <lineage>
        <taxon>Eukaryota</taxon>
        <taxon>Metazoa</taxon>
        <taxon>Ecdysozoa</taxon>
        <taxon>Arthropoda</taxon>
        <taxon>Chelicerata</taxon>
        <taxon>Arachnida</taxon>
        <taxon>Araneae</taxon>
        <taxon>Araneomorphae</taxon>
        <taxon>Entelegynae</taxon>
        <taxon>Araneoidea</taxon>
        <taxon>Nephilidae</taxon>
        <taxon>Trichonephila</taxon>
    </lineage>
</organism>
<gene>
    <name evidence="3" type="primary">X975_25666</name>
    <name evidence="3" type="ORF">TNCT_103271</name>
</gene>
<proteinExistence type="predicted"/>
<protein>
    <submittedName>
        <fullName evidence="3">Rho guanine nucleotide exchange factor 10-like protein</fullName>
    </submittedName>
</protein>
<comment type="caution">
    <text evidence="3">The sequence shown here is derived from an EMBL/GenBank/DDBJ whole genome shotgun (WGS) entry which is preliminary data.</text>
</comment>
<sequence>MLSNCTEAKCGKINRTVKDVNKEEFECPVAIKFYSNIMGGVDLADQMANIYELIRKSCKLWKKVFFRLLMSALVNSWIVYCGLKHRKIPLLDFIVPLAKALLASGKLNAQYQRRRGTIRPSKTSRSLLNVGDHLPVTTKTRLRYHKCAQQKKESHTKIMCTVCYVQLCIDCFKLTIHN</sequence>
<dbReference type="PANTHER" id="PTHR46599">
    <property type="entry name" value="PIGGYBAC TRANSPOSABLE ELEMENT-DERIVED PROTEIN 4"/>
    <property type="match status" value="1"/>
</dbReference>
<keyword evidence="1" id="KW-0812">Transmembrane</keyword>
<keyword evidence="1" id="KW-1133">Transmembrane helix</keyword>
<dbReference type="InterPro" id="IPR029526">
    <property type="entry name" value="PGBD"/>
</dbReference>
<evidence type="ECO:0000313" key="4">
    <source>
        <dbReference type="Proteomes" id="UP000887116"/>
    </source>
</evidence>
<feature type="transmembrane region" description="Helical" evidence="1">
    <location>
        <begin position="64"/>
        <end position="80"/>
    </location>
</feature>
<keyword evidence="4" id="KW-1185">Reference proteome</keyword>
<name>A0A8X6IPQ2_TRICU</name>
<dbReference type="EMBL" id="BMAO01038666">
    <property type="protein sequence ID" value="GFR26194.1"/>
    <property type="molecule type" value="Genomic_DNA"/>
</dbReference>
<dbReference type="PANTHER" id="PTHR46599:SF3">
    <property type="entry name" value="PIGGYBAC TRANSPOSABLE ELEMENT-DERIVED PROTEIN 4"/>
    <property type="match status" value="1"/>
</dbReference>
<dbReference type="OrthoDB" id="6437726at2759"/>
<evidence type="ECO:0000313" key="3">
    <source>
        <dbReference type="EMBL" id="GFR26194.1"/>
    </source>
</evidence>
<keyword evidence="1" id="KW-0472">Membrane</keyword>
<accession>A0A8X6IPQ2</accession>
<feature type="domain" description="PiggyBac transposable element-derived protein" evidence="2">
    <location>
        <begin position="2"/>
        <end position="77"/>
    </location>
</feature>